<feature type="transmembrane region" description="Helical" evidence="1">
    <location>
        <begin position="6"/>
        <end position="28"/>
    </location>
</feature>
<evidence type="ECO:0000256" key="1">
    <source>
        <dbReference type="SAM" id="Phobius"/>
    </source>
</evidence>
<keyword evidence="1" id="KW-0812">Transmembrane</keyword>
<keyword evidence="1" id="KW-1133">Transmembrane helix</keyword>
<gene>
    <name evidence="2" type="ORF">LCGC14_1324900</name>
</gene>
<protein>
    <submittedName>
        <fullName evidence="2">Uncharacterized protein</fullName>
    </submittedName>
</protein>
<reference evidence="2" key="1">
    <citation type="journal article" date="2015" name="Nature">
        <title>Complex archaea that bridge the gap between prokaryotes and eukaryotes.</title>
        <authorList>
            <person name="Spang A."/>
            <person name="Saw J.H."/>
            <person name="Jorgensen S.L."/>
            <person name="Zaremba-Niedzwiedzka K."/>
            <person name="Martijn J."/>
            <person name="Lind A.E."/>
            <person name="van Eijk R."/>
            <person name="Schleper C."/>
            <person name="Guy L."/>
            <person name="Ettema T.J."/>
        </authorList>
    </citation>
    <scope>NUCLEOTIDE SEQUENCE</scope>
</reference>
<name>A0A0F9NKU6_9ZZZZ</name>
<keyword evidence="1" id="KW-0472">Membrane</keyword>
<dbReference type="AlphaFoldDB" id="A0A0F9NKU6"/>
<sequence length="507" mass="57041">MNDFNWSQFWVVGIIALLVGGVFTFYFFQKAPTGLNDEEVQAIVDNATASAIDEKDIEIAELKSTLSNLENVTGTTVGEGGEIIVTEKATVGYLIDELFLEIPFIDELSDREISLFDGEVDFDGDRYDAEEIFFLDGIKLRANEKDFEGNVYLTIPENSIYYKFEFEASLNTDNITDDETLVFDFLGREVEVSDWNMDTITFSQGVEHFMTEGESVNFNDKDVVLELVLKDAIYITIDGIGKKIGEGEIGRINIVEIKVEEVLYTGDSTRESKAVIILGDDVEFEVSDGEEYEDDSIWEWIIDEHSIGLVLTEDFTELDEEFSALATGDLVCLPNDYVCVNYNGLIDEDIEKYTFDLEDSYVRAKGNFLSGVEDYDRIYLGVGENKTGIFSDNELADNDYLGLTIELGDTDSVLNIIYNETDSVYWIVIEEFEVNLDLNVTNVGTGDEDYLTAYGILVKNPEDAISDNYFEISVPEEKLEGTISVSDWKTIEKVSDTSKEVTNQTST</sequence>
<accession>A0A0F9NKU6</accession>
<proteinExistence type="predicted"/>
<evidence type="ECO:0000313" key="2">
    <source>
        <dbReference type="EMBL" id="KKM81927.1"/>
    </source>
</evidence>
<organism evidence="2">
    <name type="scientific">marine sediment metagenome</name>
    <dbReference type="NCBI Taxonomy" id="412755"/>
    <lineage>
        <taxon>unclassified sequences</taxon>
        <taxon>metagenomes</taxon>
        <taxon>ecological metagenomes</taxon>
    </lineage>
</organism>
<comment type="caution">
    <text evidence="2">The sequence shown here is derived from an EMBL/GenBank/DDBJ whole genome shotgun (WGS) entry which is preliminary data.</text>
</comment>
<dbReference type="EMBL" id="LAZR01007942">
    <property type="protein sequence ID" value="KKM81927.1"/>
    <property type="molecule type" value="Genomic_DNA"/>
</dbReference>